<comment type="cofactor">
    <cofactor evidence="1">
        <name>Mg(2+)</name>
        <dbReference type="ChEBI" id="CHEBI:18420"/>
    </cofactor>
</comment>
<evidence type="ECO:0000256" key="9">
    <source>
        <dbReference type="ARBA" id="ARBA00022801"/>
    </source>
</evidence>
<dbReference type="EMBL" id="AMKT01000115">
    <property type="protein sequence ID" value="OXG09860.1"/>
    <property type="molecule type" value="Genomic_DNA"/>
</dbReference>
<feature type="domain" description="Ribonuclease H1 N-terminal" evidence="12">
    <location>
        <begin position="9"/>
        <end position="50"/>
    </location>
</feature>
<comment type="function">
    <text evidence="2">Endonuclease that specifically degrades the RNA of RNA-DNA hybrids.</text>
</comment>
<evidence type="ECO:0000256" key="3">
    <source>
        <dbReference type="ARBA" id="ARBA00005300"/>
    </source>
</evidence>
<evidence type="ECO:0000256" key="6">
    <source>
        <dbReference type="ARBA" id="ARBA00022722"/>
    </source>
</evidence>
<accession>A0A854Q1A2</accession>
<keyword evidence="6" id="KW-0540">Nuclease</keyword>
<dbReference type="SUPFAM" id="SSF55658">
    <property type="entry name" value="L9 N-domain-like"/>
    <property type="match status" value="1"/>
</dbReference>
<feature type="region of interest" description="Disordered" evidence="11">
    <location>
        <begin position="58"/>
        <end position="117"/>
    </location>
</feature>
<evidence type="ECO:0000313" key="14">
    <source>
        <dbReference type="Proteomes" id="UP000199727"/>
    </source>
</evidence>
<dbReference type="GO" id="GO:0046872">
    <property type="term" value="F:metal ion binding"/>
    <property type="evidence" value="ECO:0007669"/>
    <property type="project" value="UniProtKB-KW"/>
</dbReference>
<keyword evidence="7" id="KW-0479">Metal-binding</keyword>
<evidence type="ECO:0000256" key="5">
    <source>
        <dbReference type="ARBA" id="ARBA00017721"/>
    </source>
</evidence>
<dbReference type="GO" id="GO:0004523">
    <property type="term" value="F:RNA-DNA hybrid ribonuclease activity"/>
    <property type="evidence" value="ECO:0007669"/>
    <property type="project" value="UniProtKB-EC"/>
</dbReference>
<gene>
    <name evidence="13" type="ORF">C361_07044</name>
</gene>
<organism evidence="13 14">
    <name type="scientific">Cryptococcus neoformans Tu259-1</name>
    <dbReference type="NCBI Taxonomy" id="1230072"/>
    <lineage>
        <taxon>Eukaryota</taxon>
        <taxon>Fungi</taxon>
        <taxon>Dikarya</taxon>
        <taxon>Basidiomycota</taxon>
        <taxon>Agaricomycotina</taxon>
        <taxon>Tremellomycetes</taxon>
        <taxon>Tremellales</taxon>
        <taxon>Cryptococcaceae</taxon>
        <taxon>Cryptococcus</taxon>
        <taxon>Cryptococcus neoformans species complex</taxon>
    </lineage>
</organism>
<keyword evidence="8" id="KW-0255">Endonuclease</keyword>
<keyword evidence="10" id="KW-0460">Magnesium</keyword>
<evidence type="ECO:0000256" key="8">
    <source>
        <dbReference type="ARBA" id="ARBA00022759"/>
    </source>
</evidence>
<sequence>MPPKQGKKYAVAYGRRPGVYNTWQEAEQQVKGYPNAIHKKCKTEDEAYQWIGRAHVAAQSGDNPTPQQVYRSAAQANPQNGQLKDSHGQTGYSRYPTGSFGPRNTHPQGGYSYDRPKTPIARTTYASDTYLLPATHSRNVYTQSDPWSHRSLYGEYYYYKDSDSDYSY</sequence>
<dbReference type="InterPro" id="IPR009027">
    <property type="entry name" value="Ribosomal_bL9/RNase_H1_N"/>
</dbReference>
<evidence type="ECO:0000256" key="10">
    <source>
        <dbReference type="ARBA" id="ARBA00022842"/>
    </source>
</evidence>
<proteinExistence type="inferred from homology"/>
<evidence type="ECO:0000313" key="13">
    <source>
        <dbReference type="EMBL" id="OXG09860.1"/>
    </source>
</evidence>
<comment type="similarity">
    <text evidence="3">Belongs to the RNase H family.</text>
</comment>
<evidence type="ECO:0000256" key="4">
    <source>
        <dbReference type="ARBA" id="ARBA00012180"/>
    </source>
</evidence>
<dbReference type="Proteomes" id="UP000199727">
    <property type="component" value="Unassembled WGS sequence"/>
</dbReference>
<keyword evidence="9" id="KW-0378">Hydrolase</keyword>
<name>A0A854Q1A2_CRYNE</name>
<evidence type="ECO:0000256" key="7">
    <source>
        <dbReference type="ARBA" id="ARBA00022723"/>
    </source>
</evidence>
<feature type="compositionally biased region" description="Polar residues" evidence="11">
    <location>
        <begin position="60"/>
        <end position="92"/>
    </location>
</feature>
<dbReference type="InterPro" id="IPR011320">
    <property type="entry name" value="RNase_H1_N"/>
</dbReference>
<dbReference type="Pfam" id="PF01693">
    <property type="entry name" value="Cauli_VI"/>
    <property type="match status" value="1"/>
</dbReference>
<dbReference type="InterPro" id="IPR037056">
    <property type="entry name" value="RNase_H1_N_sf"/>
</dbReference>
<reference evidence="13 14" key="1">
    <citation type="submission" date="2017-06" db="EMBL/GenBank/DDBJ databases">
        <title>Global population genomics of the pathogenic fungus Cryptococcus neoformans var. grubii.</title>
        <authorList>
            <person name="Cuomo C."/>
            <person name="Litvintseva A."/>
            <person name="Chen Y."/>
            <person name="Young S."/>
            <person name="Zeng Q."/>
            <person name="Chapman S."/>
            <person name="Gujja S."/>
            <person name="Saif S."/>
            <person name="Birren B."/>
        </authorList>
    </citation>
    <scope>NUCLEOTIDE SEQUENCE [LARGE SCALE GENOMIC DNA]</scope>
    <source>
        <strain evidence="13 14">Tu259-1</strain>
    </source>
</reference>
<comment type="caution">
    <text evidence="13">The sequence shown here is derived from an EMBL/GenBank/DDBJ whole genome shotgun (WGS) entry which is preliminary data.</text>
</comment>
<dbReference type="FunFam" id="3.40.970.10:FF:000002">
    <property type="entry name" value="Ribonuclease H"/>
    <property type="match status" value="1"/>
</dbReference>
<evidence type="ECO:0000256" key="2">
    <source>
        <dbReference type="ARBA" id="ARBA00004065"/>
    </source>
</evidence>
<dbReference type="AlphaFoldDB" id="A0A854Q1A2"/>
<evidence type="ECO:0000256" key="1">
    <source>
        <dbReference type="ARBA" id="ARBA00001946"/>
    </source>
</evidence>
<evidence type="ECO:0000256" key="11">
    <source>
        <dbReference type="SAM" id="MobiDB-lite"/>
    </source>
</evidence>
<evidence type="ECO:0000259" key="12">
    <source>
        <dbReference type="Pfam" id="PF01693"/>
    </source>
</evidence>
<dbReference type="OrthoDB" id="2591835at2759"/>
<protein>
    <recommendedName>
        <fullName evidence="5">Ribonuclease H</fullName>
        <ecNumber evidence="4">3.1.26.4</ecNumber>
    </recommendedName>
</protein>
<dbReference type="EC" id="3.1.26.4" evidence="4"/>
<dbReference type="Gene3D" id="3.40.970.10">
    <property type="entry name" value="Ribonuclease H1, N-terminal domain"/>
    <property type="match status" value="1"/>
</dbReference>